<gene>
    <name evidence="9" type="ORF">ACFQ3U_07095</name>
</gene>
<evidence type="ECO:0000256" key="3">
    <source>
        <dbReference type="ARBA" id="ARBA00022630"/>
    </source>
</evidence>
<keyword evidence="5" id="KW-0521">NADP</keyword>
<reference evidence="10" key="1">
    <citation type="journal article" date="2019" name="Int. J. Syst. Evol. Microbiol.">
        <title>The Global Catalogue of Microorganisms (GCM) 10K type strain sequencing project: providing services to taxonomists for standard genome sequencing and annotation.</title>
        <authorList>
            <consortium name="The Broad Institute Genomics Platform"/>
            <consortium name="The Broad Institute Genome Sequencing Center for Infectious Disease"/>
            <person name="Wu L."/>
            <person name="Ma J."/>
        </authorList>
    </citation>
    <scope>NUCLEOTIDE SEQUENCE [LARGE SCALE GENOMIC DNA]</scope>
    <source>
        <strain evidence="10">CCUG 50213</strain>
    </source>
</reference>
<evidence type="ECO:0000313" key="10">
    <source>
        <dbReference type="Proteomes" id="UP001597181"/>
    </source>
</evidence>
<dbReference type="PANTHER" id="PTHR48467">
    <property type="entry name" value="GLUTAMATE SYNTHASE 1 [NADH], CHLOROPLASTIC-LIKE"/>
    <property type="match status" value="1"/>
</dbReference>
<keyword evidence="10" id="KW-1185">Reference proteome</keyword>
<proteinExistence type="predicted"/>
<feature type="domain" description="FAD/NAD(P)-binding" evidence="8">
    <location>
        <begin position="10"/>
        <end position="177"/>
    </location>
</feature>
<dbReference type="InterPro" id="IPR055275">
    <property type="entry name" value="Ferredox_Rdtase"/>
</dbReference>
<evidence type="ECO:0000313" key="9">
    <source>
        <dbReference type="EMBL" id="MFD1201652.1"/>
    </source>
</evidence>
<organism evidence="9 10">
    <name type="scientific">Leucobacter albus</name>
    <dbReference type="NCBI Taxonomy" id="272210"/>
    <lineage>
        <taxon>Bacteria</taxon>
        <taxon>Bacillati</taxon>
        <taxon>Actinomycetota</taxon>
        <taxon>Actinomycetes</taxon>
        <taxon>Micrococcales</taxon>
        <taxon>Microbacteriaceae</taxon>
        <taxon>Leucobacter</taxon>
    </lineage>
</organism>
<protein>
    <recommendedName>
        <fullName evidence="2">ferredoxin--NADP(+) reductase</fullName>
        <ecNumber evidence="2">1.18.1.2</ecNumber>
    </recommendedName>
</protein>
<keyword evidence="3" id="KW-0285">Flavoprotein</keyword>
<evidence type="ECO:0000259" key="8">
    <source>
        <dbReference type="Pfam" id="PF07992"/>
    </source>
</evidence>
<dbReference type="PRINTS" id="PR00419">
    <property type="entry name" value="ADXRDTASE"/>
</dbReference>
<comment type="caution">
    <text evidence="9">The sequence shown here is derived from an EMBL/GenBank/DDBJ whole genome shotgun (WGS) entry which is preliminary data.</text>
</comment>
<dbReference type="Pfam" id="PF07992">
    <property type="entry name" value="Pyr_redox_2"/>
    <property type="match status" value="1"/>
</dbReference>
<accession>A0ABW3TMB8</accession>
<sequence>MSETADREPRIVVVGAGPSGCFVAGALRRALPAAQLLVVDRLPCPFGLVRYGVAADHQSTKNITRQFDRIFTKERVDFAGNVRVTASPEPGAVSLDELAERADAIVLATGLAADRPLGIPGDTLDGVFGSGAITRALNTHPDADTAGMLDRLGDHVAIVGMGNVAIDLVRFLAKTPADFAGSDVNDAALAAYQAAPATKITVLSRSAIAHAKCDAQMVRELGQIAGLRVEIEGAGSVDAEALDDRVQRSRVEALRALAEQAQDPRPRVTLRLVFGATPVRVLGEERVAGLRVQRAGAPATEPTTTDIAATSVLSAIGFAADEHSPLADASDVGGRVRPGLYRVGWCRRGPNGTIPDNRADAVAVAAEVVADLERGQLGRGPLDPAMPLLPAAIAADAVSYSDWLQIDQHECATAAESRSRTKLPTRAQMLDVARAGTSGA</sequence>
<dbReference type="InterPro" id="IPR036188">
    <property type="entry name" value="FAD/NAD-bd_sf"/>
</dbReference>
<keyword evidence="6" id="KW-0560">Oxidoreductase</keyword>
<dbReference type="InterPro" id="IPR023753">
    <property type="entry name" value="FAD/NAD-binding_dom"/>
</dbReference>
<comment type="catalytic activity">
    <reaction evidence="7">
        <text>2 reduced [2Fe-2S]-[ferredoxin] + NADP(+) + H(+) = 2 oxidized [2Fe-2S]-[ferredoxin] + NADPH</text>
        <dbReference type="Rhea" id="RHEA:20125"/>
        <dbReference type="Rhea" id="RHEA-COMP:10000"/>
        <dbReference type="Rhea" id="RHEA-COMP:10001"/>
        <dbReference type="ChEBI" id="CHEBI:15378"/>
        <dbReference type="ChEBI" id="CHEBI:33737"/>
        <dbReference type="ChEBI" id="CHEBI:33738"/>
        <dbReference type="ChEBI" id="CHEBI:57783"/>
        <dbReference type="ChEBI" id="CHEBI:58349"/>
        <dbReference type="EC" id="1.18.1.2"/>
    </reaction>
</comment>
<evidence type="ECO:0000256" key="6">
    <source>
        <dbReference type="ARBA" id="ARBA00023002"/>
    </source>
</evidence>
<evidence type="ECO:0000256" key="7">
    <source>
        <dbReference type="ARBA" id="ARBA00047776"/>
    </source>
</evidence>
<evidence type="ECO:0000256" key="1">
    <source>
        <dbReference type="ARBA" id="ARBA00001974"/>
    </source>
</evidence>
<dbReference type="EC" id="1.18.1.2" evidence="2"/>
<comment type="cofactor">
    <cofactor evidence="1">
        <name>FAD</name>
        <dbReference type="ChEBI" id="CHEBI:57692"/>
    </cofactor>
</comment>
<name>A0ABW3TMB8_9MICO</name>
<evidence type="ECO:0000256" key="2">
    <source>
        <dbReference type="ARBA" id="ARBA00013223"/>
    </source>
</evidence>
<evidence type="ECO:0000256" key="5">
    <source>
        <dbReference type="ARBA" id="ARBA00022857"/>
    </source>
</evidence>
<dbReference type="EMBL" id="JBHTLY010000002">
    <property type="protein sequence ID" value="MFD1201652.1"/>
    <property type="molecule type" value="Genomic_DNA"/>
</dbReference>
<dbReference type="SUPFAM" id="SSF51971">
    <property type="entry name" value="Nucleotide-binding domain"/>
    <property type="match status" value="1"/>
</dbReference>
<dbReference type="Proteomes" id="UP001597181">
    <property type="component" value="Unassembled WGS sequence"/>
</dbReference>
<evidence type="ECO:0000256" key="4">
    <source>
        <dbReference type="ARBA" id="ARBA00022827"/>
    </source>
</evidence>
<dbReference type="PANTHER" id="PTHR48467:SF1">
    <property type="entry name" value="GLUTAMATE SYNTHASE 1 [NADH], CHLOROPLASTIC-LIKE"/>
    <property type="match status" value="1"/>
</dbReference>
<dbReference type="Gene3D" id="3.40.50.720">
    <property type="entry name" value="NAD(P)-binding Rossmann-like Domain"/>
    <property type="match status" value="1"/>
</dbReference>
<dbReference type="Gene3D" id="3.50.50.60">
    <property type="entry name" value="FAD/NAD(P)-binding domain"/>
    <property type="match status" value="1"/>
</dbReference>
<dbReference type="RefSeq" id="WP_343957817.1">
    <property type="nucleotide sequence ID" value="NZ_BAAAKZ010000002.1"/>
</dbReference>
<keyword evidence="4" id="KW-0274">FAD</keyword>